<sequence length="63" mass="7631">MQYVCCPRNRTIHMYLPHTNSFLSRTLESGLFVLPKRYKLWKVNYSIYSTRSLKCKCKPKSWQ</sequence>
<evidence type="ECO:0000313" key="1">
    <source>
        <dbReference type="EMBL" id="JAD66841.1"/>
    </source>
</evidence>
<dbReference type="EMBL" id="GBRH01231054">
    <property type="protein sequence ID" value="JAD66841.1"/>
    <property type="molecule type" value="Transcribed_RNA"/>
</dbReference>
<reference evidence="1" key="2">
    <citation type="journal article" date="2015" name="Data Brief">
        <title>Shoot transcriptome of the giant reed, Arundo donax.</title>
        <authorList>
            <person name="Barrero R.A."/>
            <person name="Guerrero F.D."/>
            <person name="Moolhuijzen P."/>
            <person name="Goolsby J.A."/>
            <person name="Tidwell J."/>
            <person name="Bellgard S.E."/>
            <person name="Bellgard M.I."/>
        </authorList>
    </citation>
    <scope>NUCLEOTIDE SEQUENCE</scope>
    <source>
        <tissue evidence="1">Shoot tissue taken approximately 20 cm above the soil surface</tissue>
    </source>
</reference>
<protein>
    <submittedName>
        <fullName evidence="1">Uncharacterized protein</fullName>
    </submittedName>
</protein>
<organism evidence="1">
    <name type="scientific">Arundo donax</name>
    <name type="common">Giant reed</name>
    <name type="synonym">Donax arundinaceus</name>
    <dbReference type="NCBI Taxonomy" id="35708"/>
    <lineage>
        <taxon>Eukaryota</taxon>
        <taxon>Viridiplantae</taxon>
        <taxon>Streptophyta</taxon>
        <taxon>Embryophyta</taxon>
        <taxon>Tracheophyta</taxon>
        <taxon>Spermatophyta</taxon>
        <taxon>Magnoliopsida</taxon>
        <taxon>Liliopsida</taxon>
        <taxon>Poales</taxon>
        <taxon>Poaceae</taxon>
        <taxon>PACMAD clade</taxon>
        <taxon>Arundinoideae</taxon>
        <taxon>Arundineae</taxon>
        <taxon>Arundo</taxon>
    </lineage>
</organism>
<name>A0A0A9BU38_ARUDO</name>
<dbReference type="AlphaFoldDB" id="A0A0A9BU38"/>
<accession>A0A0A9BU38</accession>
<proteinExistence type="predicted"/>
<reference evidence="1" key="1">
    <citation type="submission" date="2014-09" db="EMBL/GenBank/DDBJ databases">
        <authorList>
            <person name="Magalhaes I.L.F."/>
            <person name="Oliveira U."/>
            <person name="Santos F.R."/>
            <person name="Vidigal T.H.D.A."/>
            <person name="Brescovit A.D."/>
            <person name="Santos A.J."/>
        </authorList>
    </citation>
    <scope>NUCLEOTIDE SEQUENCE</scope>
    <source>
        <tissue evidence="1">Shoot tissue taken approximately 20 cm above the soil surface</tissue>
    </source>
</reference>